<dbReference type="SMART" id="SM00104">
    <property type="entry name" value="ANATO"/>
    <property type="match status" value="1"/>
</dbReference>
<dbReference type="Pfam" id="PF21308">
    <property type="entry name" value="C3_CUB2"/>
    <property type="match status" value="1"/>
</dbReference>
<dbReference type="Gene3D" id="2.60.40.10">
    <property type="entry name" value="Immunoglobulins"/>
    <property type="match status" value="1"/>
</dbReference>
<dbReference type="PANTHER" id="PTHR11412:SF81">
    <property type="entry name" value="COMPLEMENT C3"/>
    <property type="match status" value="1"/>
</dbReference>
<evidence type="ECO:0000256" key="1">
    <source>
        <dbReference type="ARBA" id="ARBA00004613"/>
    </source>
</evidence>
<dbReference type="PANTHER" id="PTHR11412">
    <property type="entry name" value="MACROGLOBULIN / COMPLEMENT"/>
    <property type="match status" value="1"/>
</dbReference>
<dbReference type="GeneID" id="108510077"/>
<evidence type="ECO:0000313" key="7">
    <source>
        <dbReference type="RefSeq" id="XP_017695217.1"/>
    </source>
</evidence>
<evidence type="ECO:0000256" key="2">
    <source>
        <dbReference type="ARBA" id="ARBA00022525"/>
    </source>
</evidence>
<evidence type="ECO:0000256" key="3">
    <source>
        <dbReference type="ARBA" id="ARBA00023157"/>
    </source>
</evidence>
<dbReference type="Gene3D" id="2.60.40.1930">
    <property type="match status" value="1"/>
</dbReference>
<dbReference type="GO" id="GO:0005615">
    <property type="term" value="C:extracellular space"/>
    <property type="evidence" value="ECO:0007669"/>
    <property type="project" value="InterPro"/>
</dbReference>
<comment type="subcellular location">
    <subcellularLocation>
        <location evidence="1">Secreted</location>
    </subcellularLocation>
</comment>
<evidence type="ECO:0000256" key="4">
    <source>
        <dbReference type="SAM" id="MobiDB-lite"/>
    </source>
</evidence>
<keyword evidence="3" id="KW-1015">Disulfide bond</keyword>
<dbReference type="InterPro" id="IPR018081">
    <property type="entry name" value="Anaphylatoxin_comp_syst"/>
</dbReference>
<dbReference type="Gene3D" id="6.20.50.160">
    <property type="match status" value="1"/>
</dbReference>
<dbReference type="Gene3D" id="2.20.130.20">
    <property type="match status" value="1"/>
</dbReference>
<reference evidence="7" key="1">
    <citation type="submission" date="2025-08" db="UniProtKB">
        <authorList>
            <consortium name="RefSeq"/>
        </authorList>
    </citation>
    <scope>IDENTIFICATION</scope>
</reference>
<dbReference type="PRINTS" id="PR00004">
    <property type="entry name" value="ANAPHYLATOXN"/>
</dbReference>
<proteinExistence type="predicted"/>
<dbReference type="InterPro" id="IPR001840">
    <property type="entry name" value="Anaphylatoxn_comp_syst_dom"/>
</dbReference>
<dbReference type="InterPro" id="IPR011625">
    <property type="entry name" value="A2M_N_BRD"/>
</dbReference>
<dbReference type="InterPro" id="IPR008930">
    <property type="entry name" value="Terpenoid_cyclase/PrenylTrfase"/>
</dbReference>
<protein>
    <submittedName>
        <fullName evidence="7">Complement C3-like</fullName>
    </submittedName>
</protein>
<dbReference type="InterPro" id="IPR011626">
    <property type="entry name" value="Alpha-macroglobulin_TED"/>
</dbReference>
<dbReference type="SMART" id="SM01359">
    <property type="entry name" value="A2M_N_2"/>
    <property type="match status" value="1"/>
</dbReference>
<evidence type="ECO:0000313" key="6">
    <source>
        <dbReference type="Proteomes" id="UP000504624"/>
    </source>
</evidence>
<dbReference type="PROSITE" id="PS01177">
    <property type="entry name" value="ANAPHYLATOXIN_1"/>
    <property type="match status" value="1"/>
</dbReference>
<gene>
    <name evidence="7" type="primary">LOC108510077</name>
</gene>
<dbReference type="Pfam" id="PF07678">
    <property type="entry name" value="TED_complement"/>
    <property type="match status" value="2"/>
</dbReference>
<dbReference type="SMART" id="SM01419">
    <property type="entry name" value="Thiol-ester_cl"/>
    <property type="match status" value="1"/>
</dbReference>
<dbReference type="CDD" id="cd00017">
    <property type="entry name" value="ANATO"/>
    <property type="match status" value="1"/>
</dbReference>
<dbReference type="GO" id="GO:0006956">
    <property type="term" value="P:complement activation"/>
    <property type="evidence" value="ECO:0007669"/>
    <property type="project" value="InterPro"/>
</dbReference>
<dbReference type="FunFam" id="1.20.91.20:FF:000001">
    <property type="entry name" value="Complement C3"/>
    <property type="match status" value="1"/>
</dbReference>
<dbReference type="InterPro" id="IPR013783">
    <property type="entry name" value="Ig-like_fold"/>
</dbReference>
<name>A0A6J0J8J2_9PASS</name>
<feature type="region of interest" description="Disordered" evidence="4">
    <location>
        <begin position="375"/>
        <end position="396"/>
    </location>
</feature>
<feature type="compositionally biased region" description="Gly residues" evidence="4">
    <location>
        <begin position="773"/>
        <end position="790"/>
    </location>
</feature>
<feature type="domain" description="Anaphylatoxin-like" evidence="5">
    <location>
        <begin position="268"/>
        <end position="303"/>
    </location>
</feature>
<dbReference type="InterPro" id="IPR047565">
    <property type="entry name" value="Alpha-macroglob_thiol-ester_cl"/>
</dbReference>
<evidence type="ECO:0000259" key="5">
    <source>
        <dbReference type="PROSITE" id="PS01178"/>
    </source>
</evidence>
<dbReference type="Pfam" id="PF07703">
    <property type="entry name" value="A2M_BRD"/>
    <property type="match status" value="1"/>
</dbReference>
<keyword evidence="6" id="KW-1185">Reference proteome</keyword>
<keyword evidence="2" id="KW-0964">Secreted</keyword>
<dbReference type="GO" id="GO:0006954">
    <property type="term" value="P:inflammatory response"/>
    <property type="evidence" value="ECO:0007669"/>
    <property type="project" value="InterPro"/>
</dbReference>
<dbReference type="InterPro" id="IPR000020">
    <property type="entry name" value="Anaphylatoxin/fibulin"/>
</dbReference>
<dbReference type="Proteomes" id="UP000504624">
    <property type="component" value="Unplaced"/>
</dbReference>
<dbReference type="SUPFAM" id="SSF48239">
    <property type="entry name" value="Terpenoid cyclases/Protein prenyltransferases"/>
    <property type="match status" value="1"/>
</dbReference>
<accession>A0A6J0J8J2</accession>
<dbReference type="Gene3D" id="1.20.91.20">
    <property type="entry name" value="Anaphylotoxins (complement system)"/>
    <property type="match status" value="1"/>
</dbReference>
<dbReference type="InterPro" id="IPR019742">
    <property type="entry name" value="MacrogloblnA2_CS"/>
</dbReference>
<feature type="compositionally biased region" description="Low complexity" evidence="4">
    <location>
        <begin position="801"/>
        <end position="810"/>
    </location>
</feature>
<organism evidence="6 7">
    <name type="scientific">Lepidothrix coronata</name>
    <name type="common">blue-crowned manakin</name>
    <dbReference type="NCBI Taxonomy" id="321398"/>
    <lineage>
        <taxon>Eukaryota</taxon>
        <taxon>Metazoa</taxon>
        <taxon>Chordata</taxon>
        <taxon>Craniata</taxon>
        <taxon>Vertebrata</taxon>
        <taxon>Euteleostomi</taxon>
        <taxon>Archelosauria</taxon>
        <taxon>Archosauria</taxon>
        <taxon>Dinosauria</taxon>
        <taxon>Saurischia</taxon>
        <taxon>Theropoda</taxon>
        <taxon>Coelurosauria</taxon>
        <taxon>Aves</taxon>
        <taxon>Neognathae</taxon>
        <taxon>Neoaves</taxon>
        <taxon>Telluraves</taxon>
        <taxon>Australaves</taxon>
        <taxon>Passeriformes</taxon>
        <taxon>Pipridae</taxon>
        <taxon>Lepidothrix</taxon>
    </lineage>
</organism>
<sequence length="819" mass="89405">MGTARPCCPLSPACPLSPGCPSSPTCPLGVPWVSLIPCLSPGCPLTVPSPQVTDGDGEAVLAMDALRQRFPNPQELVGHSLYVSVTVLTESGSDMVEAQRSGIPIVTSPYTIHFTHTPKYFKPGIPFDVQVRTPGDSGDTGDSAGIGDSRVTCHPGGHHQPRVPCPPQIMSKGRIVRAGRQRHEAGQSLVTMTLPVTPELVPSFRIVAYYHVLPGEIVADSVWVDVQDTCMGTVQCPKEASRRRRSLPLVQYKGTKASEYQDKALRKCCEDGMREIPMDHSCEQRSSYIQEGESCVHAFLDCCKYIQGIRQEKRRQSKIQLARRVAMRPRTRGMPPPPGEEDEVFLSDEAITSRSLFPESWLWQVEQLTEAPNELGWWEGRGPPQSDEPPGRGTGNPVSILVEKAIDGDKLKHLITVPSGCGEQNMIALTPTVIATHYLDSTEQWESFGLDRRANAIELIRKGYVQQLAFKKPDNSYAAFIGRPSRHQRTGRGQGQVLLGPPRCRGVSHTLCPISRVPCPAPQGGYKGAEPEVSLTAFVLVALEEAREACKEHVNNLDWSINKAAEFLGRRYEQLARPYTVALSSYALALAGKLKSEKVLMKFSKGGQSWEERNARTYNIEGTSYALLALLHMKKPELAGPVVRWLAQQNYFGGGYGSTQVGYGPPRHPGVVLGTLVKLWANPVKYRIENRNALVARSAETKVNEDFTVKAEGVGKGTMTVVTVYNAKVPDKDDKCDNFDLRVQVEEVATGKEEEDVIRSIKITVCARLGTLGTAGGPGTSGTSGPGKGVAGERRRGEGTSGTLGTLRTGRGMGEEWRH</sequence>
<dbReference type="InterPro" id="IPR048848">
    <property type="entry name" value="C3_CUB2"/>
</dbReference>
<dbReference type="Pfam" id="PF01821">
    <property type="entry name" value="ANATO"/>
    <property type="match status" value="1"/>
</dbReference>
<dbReference type="SUPFAM" id="SSF47686">
    <property type="entry name" value="Anaphylotoxins (complement system)"/>
    <property type="match status" value="1"/>
</dbReference>
<feature type="region of interest" description="Disordered" evidence="4">
    <location>
        <begin position="773"/>
        <end position="819"/>
    </location>
</feature>
<dbReference type="Gene3D" id="2.60.120.1540">
    <property type="match status" value="1"/>
</dbReference>
<dbReference type="OrthoDB" id="6359008at2759"/>
<dbReference type="Gene3D" id="1.50.10.20">
    <property type="match status" value="2"/>
</dbReference>
<dbReference type="InterPro" id="IPR050473">
    <property type="entry name" value="A2M/Complement_sys"/>
</dbReference>
<dbReference type="AlphaFoldDB" id="A0A6J0J8J2"/>
<dbReference type="Gene3D" id="2.60.40.1940">
    <property type="match status" value="1"/>
</dbReference>
<dbReference type="PROSITE" id="PS00477">
    <property type="entry name" value="ALPHA_2_MACROGLOBULIN"/>
    <property type="match status" value="1"/>
</dbReference>
<dbReference type="RefSeq" id="XP_017695217.1">
    <property type="nucleotide sequence ID" value="XM_017839728.1"/>
</dbReference>
<dbReference type="PROSITE" id="PS01178">
    <property type="entry name" value="ANAPHYLATOXIN_2"/>
    <property type="match status" value="1"/>
</dbReference>